<dbReference type="OrthoDB" id="5419659at2"/>
<dbReference type="SUPFAM" id="SSF143100">
    <property type="entry name" value="TTHA1013/TTHA0281-like"/>
    <property type="match status" value="1"/>
</dbReference>
<evidence type="ECO:0000313" key="1">
    <source>
        <dbReference type="EMBL" id="QER67545.1"/>
    </source>
</evidence>
<reference evidence="1 2" key="1">
    <citation type="submission" date="2019-09" db="EMBL/GenBank/DDBJ databases">
        <title>Complete Genome Sequence of Lactobacillus nenjiangensis SH-Y15, isolated from sauerkraut.</title>
        <authorList>
            <person name="Yang H."/>
        </authorList>
    </citation>
    <scope>NUCLEOTIDE SEQUENCE [LARGE SCALE GENOMIC DNA]</scope>
    <source>
        <strain evidence="1 2">SH-Y15</strain>
    </source>
</reference>
<dbReference type="AlphaFoldDB" id="A0A5P1X2B2"/>
<evidence type="ECO:0000313" key="2">
    <source>
        <dbReference type="Proteomes" id="UP000325295"/>
    </source>
</evidence>
<dbReference type="Proteomes" id="UP000325295">
    <property type="component" value="Chromosome"/>
</dbReference>
<organism evidence="1 2">
    <name type="scientific">Paucilactobacillus nenjiangensis</name>
    <dbReference type="NCBI Taxonomy" id="1296540"/>
    <lineage>
        <taxon>Bacteria</taxon>
        <taxon>Bacillati</taxon>
        <taxon>Bacillota</taxon>
        <taxon>Bacilli</taxon>
        <taxon>Lactobacillales</taxon>
        <taxon>Lactobacillaceae</taxon>
        <taxon>Paucilactobacillus</taxon>
    </lineage>
</organism>
<dbReference type="KEGG" id="lnn:F0161_06540"/>
<dbReference type="InterPro" id="IPR035069">
    <property type="entry name" value="TTHA1013/TTHA0281-like"/>
</dbReference>
<dbReference type="Gene3D" id="3.30.160.250">
    <property type="match status" value="1"/>
</dbReference>
<proteinExistence type="predicted"/>
<sequence>MLVSYPALFYFLENEPVNYYIYFPDIKSTGTQGTDIPDAMSMASDWLGIMLADDITNERPVANPSNINDLSLKTDAPQQTLNFDPTRSFISMVNVDLTNYLTANHPIKKTLTIPQWADKIGQKLNINFSQTLTDAILAKNIKTK</sequence>
<keyword evidence="2" id="KW-1185">Reference proteome</keyword>
<accession>A0A5P1X2B2</accession>
<dbReference type="EMBL" id="CP043939">
    <property type="protein sequence ID" value="QER67545.1"/>
    <property type="molecule type" value="Genomic_DNA"/>
</dbReference>
<gene>
    <name evidence="1" type="ORF">F0161_06540</name>
</gene>
<dbReference type="RefSeq" id="WP_150204088.1">
    <property type="nucleotide sequence ID" value="NZ_CAUQTN010000078.1"/>
</dbReference>
<name>A0A5P1X2B2_9LACO</name>
<protein>
    <submittedName>
        <fullName evidence="1">Type II toxin-antitoxin system HicB family antitoxin</fullName>
    </submittedName>
</protein>